<dbReference type="Pfam" id="PF24048">
    <property type="entry name" value="LRR_NXF1-5"/>
    <property type="match status" value="1"/>
</dbReference>
<dbReference type="Pfam" id="PF09162">
    <property type="entry name" value="Tap-RNA_bind"/>
    <property type="match status" value="1"/>
</dbReference>
<evidence type="ECO:0000259" key="2">
    <source>
        <dbReference type="Pfam" id="PF09162"/>
    </source>
</evidence>
<proteinExistence type="predicted"/>
<dbReference type="Gene3D" id="3.80.10.10">
    <property type="entry name" value="Ribonuclease Inhibitor"/>
    <property type="match status" value="1"/>
</dbReference>
<sequence length="339" mass="39090">MKGGSPFRDNFDKRNPRYGRGGHGLPPSESQENDGSVEMGDVHKDRQLRHTPYNIERSRKLVKWHSEDQIYITTGRNRKLLERKMMEDTRDGKARDWFKVTFHYFQNRAHFFVQGASTASALKDVNYTICDDHNRKLAMDKRYDVSQQALDLQSLRFDPDLTGHDIDIILNRRNCMAATLKIIESNFSELLSLNLCNNKLYQLDGLSDITEKAPKVKILNLSRNELRTVWELSKVKGLKLEELWLEGNPLCDNFSDESAYVRTSSIQMLVPWTKKSPVAPGLMLRQAFLPPCAIQNRFPKLLRLDGRELSPAMTVDMDSSELTKPCKVRKKDQARFGVL</sequence>
<evidence type="ECO:0000259" key="3">
    <source>
        <dbReference type="Pfam" id="PF24048"/>
    </source>
</evidence>
<feature type="domain" description="NXF1/2/3/5-like leucine-rich repeat" evidence="3">
    <location>
        <begin position="141"/>
        <end position="269"/>
    </location>
</feature>
<dbReference type="InterPro" id="IPR012677">
    <property type="entry name" value="Nucleotide-bd_a/b_plait_sf"/>
</dbReference>
<keyword evidence="5" id="KW-1185">Reference proteome</keyword>
<dbReference type="InterPro" id="IPR057125">
    <property type="entry name" value="NXF1/2/3/5-like_LRR"/>
</dbReference>
<evidence type="ECO:0000313" key="4">
    <source>
        <dbReference type="EMBL" id="KAK2083618.1"/>
    </source>
</evidence>
<gene>
    <name evidence="4" type="ORF">P7K49_038854</name>
</gene>
<evidence type="ECO:0008006" key="6">
    <source>
        <dbReference type="Google" id="ProtNLM"/>
    </source>
</evidence>
<dbReference type="Proteomes" id="UP001266305">
    <property type="component" value="Unassembled WGS sequence"/>
</dbReference>
<protein>
    <recommendedName>
        <fullName evidence="6">Nuclear RNA export factor 2</fullName>
    </recommendedName>
</protein>
<reference evidence="4 5" key="1">
    <citation type="submission" date="2023-05" db="EMBL/GenBank/DDBJ databases">
        <title>B98-5 Cell Line De Novo Hybrid Assembly: An Optical Mapping Approach.</title>
        <authorList>
            <person name="Kananen K."/>
            <person name="Auerbach J.A."/>
            <person name="Kautto E."/>
            <person name="Blachly J.S."/>
        </authorList>
    </citation>
    <scope>NUCLEOTIDE SEQUENCE [LARGE SCALE GENOMIC DNA]</scope>
    <source>
        <strain evidence="4">B95-8</strain>
        <tissue evidence="4">Cell line</tissue>
    </source>
</reference>
<dbReference type="Gene3D" id="3.30.70.330">
    <property type="match status" value="1"/>
</dbReference>
<organism evidence="4 5">
    <name type="scientific">Saguinus oedipus</name>
    <name type="common">Cotton-top tamarin</name>
    <name type="synonym">Oedipomidas oedipus</name>
    <dbReference type="NCBI Taxonomy" id="9490"/>
    <lineage>
        <taxon>Eukaryota</taxon>
        <taxon>Metazoa</taxon>
        <taxon>Chordata</taxon>
        <taxon>Craniata</taxon>
        <taxon>Vertebrata</taxon>
        <taxon>Euteleostomi</taxon>
        <taxon>Mammalia</taxon>
        <taxon>Eutheria</taxon>
        <taxon>Euarchontoglires</taxon>
        <taxon>Primates</taxon>
        <taxon>Haplorrhini</taxon>
        <taxon>Platyrrhini</taxon>
        <taxon>Cebidae</taxon>
        <taxon>Callitrichinae</taxon>
        <taxon>Saguinus</taxon>
    </lineage>
</organism>
<evidence type="ECO:0000313" key="5">
    <source>
        <dbReference type="Proteomes" id="UP001266305"/>
    </source>
</evidence>
<feature type="region of interest" description="Disordered" evidence="1">
    <location>
        <begin position="1"/>
        <end position="38"/>
    </location>
</feature>
<dbReference type="PANTHER" id="PTHR10662">
    <property type="entry name" value="NUCLEAR RNA EXPORT FACTOR"/>
    <property type="match status" value="1"/>
</dbReference>
<dbReference type="InterPro" id="IPR030217">
    <property type="entry name" value="NXF_fam"/>
</dbReference>
<feature type="domain" description="Nuclear RNA export factor Tap RNA-binding" evidence="2">
    <location>
        <begin position="100"/>
        <end position="138"/>
    </location>
</feature>
<comment type="caution">
    <text evidence="4">The sequence shown here is derived from an EMBL/GenBank/DDBJ whole genome shotgun (WGS) entry which is preliminary data.</text>
</comment>
<dbReference type="InterPro" id="IPR001611">
    <property type="entry name" value="Leu-rich_rpt"/>
</dbReference>
<dbReference type="InterPro" id="IPR032675">
    <property type="entry name" value="LRR_dom_sf"/>
</dbReference>
<dbReference type="PROSITE" id="PS51450">
    <property type="entry name" value="LRR"/>
    <property type="match status" value="1"/>
</dbReference>
<dbReference type="PANTHER" id="PTHR10662:SF15">
    <property type="entry name" value="NUCLEAR RNA EXPORT FACTOR 5"/>
    <property type="match status" value="1"/>
</dbReference>
<name>A0ABQ9TGQ3_SAGOE</name>
<dbReference type="SUPFAM" id="SSF54928">
    <property type="entry name" value="RNA-binding domain, RBD"/>
    <property type="match status" value="1"/>
</dbReference>
<dbReference type="InterPro" id="IPR015245">
    <property type="entry name" value="Tap_RNA-bd"/>
</dbReference>
<dbReference type="SUPFAM" id="SSF52058">
    <property type="entry name" value="L domain-like"/>
    <property type="match status" value="1"/>
</dbReference>
<dbReference type="InterPro" id="IPR035979">
    <property type="entry name" value="RBD_domain_sf"/>
</dbReference>
<evidence type="ECO:0000256" key="1">
    <source>
        <dbReference type="SAM" id="MobiDB-lite"/>
    </source>
</evidence>
<accession>A0ABQ9TGQ3</accession>
<dbReference type="EMBL" id="JASSZA010000023">
    <property type="protein sequence ID" value="KAK2083618.1"/>
    <property type="molecule type" value="Genomic_DNA"/>
</dbReference>